<dbReference type="AlphaFoldDB" id="A0A6A6UZS1"/>
<evidence type="ECO:0000313" key="4">
    <source>
        <dbReference type="Proteomes" id="UP000799440"/>
    </source>
</evidence>
<keyword evidence="4" id="KW-1185">Reference proteome</keyword>
<evidence type="ECO:0000313" key="3">
    <source>
        <dbReference type="EMBL" id="KAF2742910.1"/>
    </source>
</evidence>
<sequence length="116" mass="13162">MSGPSTFNPAFRGSSNSTSTTYPRTQRFRDHLTDLPKEVQGGQRAPEAYDKSKLLKLEEDARRLRELIEQKESAKRQSLKEWDALEREANTAALKVELAEEHLRNQNGEADNGTAF</sequence>
<name>A0A6A6UZS1_9PLEO</name>
<gene>
    <name evidence="3" type="ORF">M011DRAFT_411662</name>
</gene>
<evidence type="ECO:0000256" key="2">
    <source>
        <dbReference type="SAM" id="MobiDB-lite"/>
    </source>
</evidence>
<feature type="coiled-coil region" evidence="1">
    <location>
        <begin position="54"/>
        <end position="88"/>
    </location>
</feature>
<feature type="region of interest" description="Disordered" evidence="2">
    <location>
        <begin position="1"/>
        <end position="29"/>
    </location>
</feature>
<dbReference type="Proteomes" id="UP000799440">
    <property type="component" value="Unassembled WGS sequence"/>
</dbReference>
<keyword evidence="1" id="KW-0175">Coiled coil</keyword>
<organism evidence="3 4">
    <name type="scientific">Sporormia fimetaria CBS 119925</name>
    <dbReference type="NCBI Taxonomy" id="1340428"/>
    <lineage>
        <taxon>Eukaryota</taxon>
        <taxon>Fungi</taxon>
        <taxon>Dikarya</taxon>
        <taxon>Ascomycota</taxon>
        <taxon>Pezizomycotina</taxon>
        <taxon>Dothideomycetes</taxon>
        <taxon>Pleosporomycetidae</taxon>
        <taxon>Pleosporales</taxon>
        <taxon>Sporormiaceae</taxon>
        <taxon>Sporormia</taxon>
    </lineage>
</organism>
<reference evidence="3" key="1">
    <citation type="journal article" date="2020" name="Stud. Mycol.">
        <title>101 Dothideomycetes genomes: a test case for predicting lifestyles and emergence of pathogens.</title>
        <authorList>
            <person name="Haridas S."/>
            <person name="Albert R."/>
            <person name="Binder M."/>
            <person name="Bloem J."/>
            <person name="Labutti K."/>
            <person name="Salamov A."/>
            <person name="Andreopoulos B."/>
            <person name="Baker S."/>
            <person name="Barry K."/>
            <person name="Bills G."/>
            <person name="Bluhm B."/>
            <person name="Cannon C."/>
            <person name="Castanera R."/>
            <person name="Culley D."/>
            <person name="Daum C."/>
            <person name="Ezra D."/>
            <person name="Gonzalez J."/>
            <person name="Henrissat B."/>
            <person name="Kuo A."/>
            <person name="Liang C."/>
            <person name="Lipzen A."/>
            <person name="Lutzoni F."/>
            <person name="Magnuson J."/>
            <person name="Mondo S."/>
            <person name="Nolan M."/>
            <person name="Ohm R."/>
            <person name="Pangilinan J."/>
            <person name="Park H.-J."/>
            <person name="Ramirez L."/>
            <person name="Alfaro M."/>
            <person name="Sun H."/>
            <person name="Tritt A."/>
            <person name="Yoshinaga Y."/>
            <person name="Zwiers L.-H."/>
            <person name="Turgeon B."/>
            <person name="Goodwin S."/>
            <person name="Spatafora J."/>
            <person name="Crous P."/>
            <person name="Grigoriev I."/>
        </authorList>
    </citation>
    <scope>NUCLEOTIDE SEQUENCE</scope>
    <source>
        <strain evidence="3">CBS 119925</strain>
    </source>
</reference>
<evidence type="ECO:0000256" key="1">
    <source>
        <dbReference type="SAM" id="Coils"/>
    </source>
</evidence>
<proteinExistence type="predicted"/>
<feature type="compositionally biased region" description="Polar residues" evidence="2">
    <location>
        <begin position="1"/>
        <end position="24"/>
    </location>
</feature>
<accession>A0A6A6UZS1</accession>
<dbReference type="EMBL" id="MU006602">
    <property type="protein sequence ID" value="KAF2742910.1"/>
    <property type="molecule type" value="Genomic_DNA"/>
</dbReference>
<dbReference type="OrthoDB" id="5424692at2759"/>
<protein>
    <submittedName>
        <fullName evidence="3">Uncharacterized protein</fullName>
    </submittedName>
</protein>